<gene>
    <name evidence="1" type="ORF">WISP_80576</name>
</gene>
<dbReference type="Proteomes" id="UP001145742">
    <property type="component" value="Unassembled WGS sequence"/>
</dbReference>
<sequence>MASPLLSTGNGHSPSPAGHTISDSSQDVIGLLGHLGTLLGHSQLLVASTTRFFSLGNFLDTWPRLVVPHGVLVTQVQDPVFGLVKPHTIGLSPWIQPVQILLYFLPILQQSNTSTQLGVIFKLTENALNPHIELISVDPESLQAKDIDGIFLITSYGPYTI</sequence>
<comment type="caution">
    <text evidence="1">The sequence shown here is derived from an EMBL/GenBank/DDBJ whole genome shotgun (WGS) entry which is preliminary data.</text>
</comment>
<evidence type="ECO:0000313" key="1">
    <source>
        <dbReference type="EMBL" id="KAJ7414957.1"/>
    </source>
</evidence>
<name>A0ABQ9D563_9PASS</name>
<evidence type="ECO:0000313" key="2">
    <source>
        <dbReference type="Proteomes" id="UP001145742"/>
    </source>
</evidence>
<accession>A0ABQ9D563</accession>
<proteinExistence type="predicted"/>
<reference evidence="1" key="1">
    <citation type="submission" date="2019-10" db="EMBL/GenBank/DDBJ databases">
        <authorList>
            <person name="Soares A.E.R."/>
            <person name="Aleixo A."/>
            <person name="Schneider P."/>
            <person name="Miyaki C.Y."/>
            <person name="Schneider M.P."/>
            <person name="Mello C."/>
            <person name="Vasconcelos A.T.R."/>
        </authorList>
    </citation>
    <scope>NUCLEOTIDE SEQUENCE</scope>
    <source>
        <tissue evidence="1">Muscle</tissue>
    </source>
</reference>
<protein>
    <submittedName>
        <fullName evidence="1">Uncharacterized protein</fullName>
    </submittedName>
</protein>
<keyword evidence="2" id="KW-1185">Reference proteome</keyword>
<dbReference type="EMBL" id="WHWB01034010">
    <property type="protein sequence ID" value="KAJ7414957.1"/>
    <property type="molecule type" value="Genomic_DNA"/>
</dbReference>
<organism evidence="1 2">
    <name type="scientific">Willisornis vidua</name>
    <name type="common">Xingu scale-backed antbird</name>
    <dbReference type="NCBI Taxonomy" id="1566151"/>
    <lineage>
        <taxon>Eukaryota</taxon>
        <taxon>Metazoa</taxon>
        <taxon>Chordata</taxon>
        <taxon>Craniata</taxon>
        <taxon>Vertebrata</taxon>
        <taxon>Euteleostomi</taxon>
        <taxon>Archelosauria</taxon>
        <taxon>Archosauria</taxon>
        <taxon>Dinosauria</taxon>
        <taxon>Saurischia</taxon>
        <taxon>Theropoda</taxon>
        <taxon>Coelurosauria</taxon>
        <taxon>Aves</taxon>
        <taxon>Neognathae</taxon>
        <taxon>Neoaves</taxon>
        <taxon>Telluraves</taxon>
        <taxon>Australaves</taxon>
        <taxon>Passeriformes</taxon>
        <taxon>Thamnophilidae</taxon>
        <taxon>Willisornis</taxon>
    </lineage>
</organism>